<dbReference type="OrthoDB" id="5549573at2759"/>
<dbReference type="AlphaFoldDB" id="A0A9Q3F6N7"/>
<evidence type="ECO:0000259" key="1">
    <source>
        <dbReference type="Pfam" id="PF14529"/>
    </source>
</evidence>
<dbReference type="Pfam" id="PF14529">
    <property type="entry name" value="Exo_endo_phos_2"/>
    <property type="match status" value="1"/>
</dbReference>
<keyword evidence="3" id="KW-1185">Reference proteome</keyword>
<dbReference type="Gene3D" id="3.60.10.10">
    <property type="entry name" value="Endonuclease/exonuclease/phosphatase"/>
    <property type="match status" value="1"/>
</dbReference>
<proteinExistence type="predicted"/>
<dbReference type="Proteomes" id="UP000765509">
    <property type="component" value="Unassembled WGS sequence"/>
</dbReference>
<dbReference type="InterPro" id="IPR005135">
    <property type="entry name" value="Endo/exonuclease/phosphatase"/>
</dbReference>
<comment type="caution">
    <text evidence="2">The sequence shown here is derived from an EMBL/GenBank/DDBJ whole genome shotgun (WGS) entry which is preliminary data.</text>
</comment>
<dbReference type="InterPro" id="IPR036691">
    <property type="entry name" value="Endo/exonu/phosph_ase_sf"/>
</dbReference>
<feature type="domain" description="Endonuclease/exonuclease/phosphatase" evidence="1">
    <location>
        <begin position="7"/>
        <end position="93"/>
    </location>
</feature>
<reference evidence="2" key="1">
    <citation type="submission" date="2021-03" db="EMBL/GenBank/DDBJ databases">
        <title>Draft genome sequence of rust myrtle Austropuccinia psidii MF-1, a brazilian biotype.</title>
        <authorList>
            <person name="Quecine M.C."/>
            <person name="Pachon D.M.R."/>
            <person name="Bonatelli M.L."/>
            <person name="Correr F.H."/>
            <person name="Franceschini L.M."/>
            <person name="Leite T.F."/>
            <person name="Margarido G.R.A."/>
            <person name="Almeida C.A."/>
            <person name="Ferrarezi J.A."/>
            <person name="Labate C.A."/>
        </authorList>
    </citation>
    <scope>NUCLEOTIDE SEQUENCE</scope>
    <source>
        <strain evidence="2">MF-1</strain>
    </source>
</reference>
<evidence type="ECO:0000313" key="2">
    <source>
        <dbReference type="EMBL" id="MBW0535725.1"/>
    </source>
</evidence>
<protein>
    <recommendedName>
        <fullName evidence="1">Endonuclease/exonuclease/phosphatase domain-containing protein</fullName>
    </recommendedName>
</protein>
<sequence>MQDKDTRTSPIMVAMDANLHQKLRNPNGYNHTHPKAKELIKWCRSKGFKLTSPKRTPTYMGSNGTATTVDLTWENLPEIKLISICEVQIENHSLDNQKIINKMNVRKENIRNKE</sequence>
<accession>A0A9Q3F6N7</accession>
<dbReference type="EMBL" id="AVOT02040487">
    <property type="protein sequence ID" value="MBW0535725.1"/>
    <property type="molecule type" value="Genomic_DNA"/>
</dbReference>
<name>A0A9Q3F6N7_9BASI</name>
<dbReference type="GO" id="GO:0003824">
    <property type="term" value="F:catalytic activity"/>
    <property type="evidence" value="ECO:0007669"/>
    <property type="project" value="InterPro"/>
</dbReference>
<organism evidence="2 3">
    <name type="scientific">Austropuccinia psidii MF-1</name>
    <dbReference type="NCBI Taxonomy" id="1389203"/>
    <lineage>
        <taxon>Eukaryota</taxon>
        <taxon>Fungi</taxon>
        <taxon>Dikarya</taxon>
        <taxon>Basidiomycota</taxon>
        <taxon>Pucciniomycotina</taxon>
        <taxon>Pucciniomycetes</taxon>
        <taxon>Pucciniales</taxon>
        <taxon>Sphaerophragmiaceae</taxon>
        <taxon>Austropuccinia</taxon>
    </lineage>
</organism>
<evidence type="ECO:0000313" key="3">
    <source>
        <dbReference type="Proteomes" id="UP000765509"/>
    </source>
</evidence>
<gene>
    <name evidence="2" type="ORF">O181_075440</name>
</gene>